<keyword evidence="4" id="KW-1185">Reference proteome</keyword>
<accession>A0A0F0KD97</accession>
<protein>
    <submittedName>
        <fullName evidence="3">Helix-turn-helix protein</fullName>
    </submittedName>
</protein>
<proteinExistence type="predicted"/>
<dbReference type="Proteomes" id="UP000033448">
    <property type="component" value="Unassembled WGS sequence"/>
</dbReference>
<dbReference type="CDD" id="cd00093">
    <property type="entry name" value="HTH_XRE"/>
    <property type="match status" value="1"/>
</dbReference>
<dbReference type="Gene3D" id="1.10.260.40">
    <property type="entry name" value="lambda repressor-like DNA-binding domains"/>
    <property type="match status" value="1"/>
</dbReference>
<evidence type="ECO:0000256" key="1">
    <source>
        <dbReference type="SAM" id="MobiDB-lite"/>
    </source>
</evidence>
<organism evidence="3 4">
    <name type="scientific">Microbacterium azadirachtae</name>
    <dbReference type="NCBI Taxonomy" id="582680"/>
    <lineage>
        <taxon>Bacteria</taxon>
        <taxon>Bacillati</taxon>
        <taxon>Actinomycetota</taxon>
        <taxon>Actinomycetes</taxon>
        <taxon>Micrococcales</taxon>
        <taxon>Microbacteriaceae</taxon>
        <taxon>Microbacterium</taxon>
    </lineage>
</organism>
<dbReference type="RefSeq" id="WP_169748250.1">
    <property type="nucleotide sequence ID" value="NZ_JYIT01000085.1"/>
</dbReference>
<evidence type="ECO:0000313" key="3">
    <source>
        <dbReference type="EMBL" id="KJL18828.1"/>
    </source>
</evidence>
<dbReference type="GO" id="GO:0003677">
    <property type="term" value="F:DNA binding"/>
    <property type="evidence" value="ECO:0007669"/>
    <property type="project" value="InterPro"/>
</dbReference>
<dbReference type="Pfam" id="PF01381">
    <property type="entry name" value="HTH_3"/>
    <property type="match status" value="1"/>
</dbReference>
<feature type="domain" description="HTH cro/C1-type" evidence="2">
    <location>
        <begin position="38"/>
        <end position="91"/>
    </location>
</feature>
<dbReference type="PROSITE" id="PS50943">
    <property type="entry name" value="HTH_CROC1"/>
    <property type="match status" value="1"/>
</dbReference>
<sequence>MTGNLERQLSTAALEAQTPEGARELAAAEIMVKASTLMWKAFEQSGLTQRQLADALDVSEGRVSQILHGDGNVRLSTLARYLRATGYLARLEAEPADPSVPPLRRRQPRRASRRQVTDEHDLYAVPIEHGGGTYLKLTAMPAGVPYGAPELASANHVGTTNTRMEWSPIGVREVANR</sequence>
<feature type="region of interest" description="Disordered" evidence="1">
    <location>
        <begin position="96"/>
        <end position="116"/>
    </location>
</feature>
<comment type="caution">
    <text evidence="3">The sequence shown here is derived from an EMBL/GenBank/DDBJ whole genome shotgun (WGS) entry which is preliminary data.</text>
</comment>
<dbReference type="AlphaFoldDB" id="A0A0F0KD97"/>
<reference evidence="3 4" key="1">
    <citation type="submission" date="2015-02" db="EMBL/GenBank/DDBJ databases">
        <title>Draft genome sequences of ten Microbacterium spp. with emphasis on heavy metal contaminated environments.</title>
        <authorList>
            <person name="Corretto E."/>
        </authorList>
    </citation>
    <scope>NUCLEOTIDE SEQUENCE [LARGE SCALE GENOMIC DNA]</scope>
    <source>
        <strain evidence="3 4">DSM 23848</strain>
    </source>
</reference>
<dbReference type="PATRIC" id="fig|582680.7.peg.3357"/>
<dbReference type="InterPro" id="IPR010982">
    <property type="entry name" value="Lambda_DNA-bd_dom_sf"/>
</dbReference>
<gene>
    <name evidence="3" type="ORF">RL72_03300</name>
</gene>
<feature type="compositionally biased region" description="Basic residues" evidence="1">
    <location>
        <begin position="103"/>
        <end position="113"/>
    </location>
</feature>
<evidence type="ECO:0000313" key="4">
    <source>
        <dbReference type="Proteomes" id="UP000033448"/>
    </source>
</evidence>
<dbReference type="InterPro" id="IPR001387">
    <property type="entry name" value="Cro/C1-type_HTH"/>
</dbReference>
<evidence type="ECO:0000259" key="2">
    <source>
        <dbReference type="PROSITE" id="PS50943"/>
    </source>
</evidence>
<dbReference type="EMBL" id="JYIT01000085">
    <property type="protein sequence ID" value="KJL18828.1"/>
    <property type="molecule type" value="Genomic_DNA"/>
</dbReference>
<dbReference type="SUPFAM" id="SSF47413">
    <property type="entry name" value="lambda repressor-like DNA-binding domains"/>
    <property type="match status" value="1"/>
</dbReference>
<name>A0A0F0KD97_9MICO</name>
<dbReference type="SMART" id="SM00530">
    <property type="entry name" value="HTH_XRE"/>
    <property type="match status" value="1"/>
</dbReference>